<sequence>MDNLLKTLLKMDDNFELINVEMDSDISWRVEVDELETRRVPSPRGFSPASPFESFYPPLLSKGTSSPPGNNHFLQSFPQACTNEENCTPARRSQGLSKKMSGKRRMKASEREKLRMRRLAGALHTLRSFLPPVYSQRGQTLTKIQTLHCAIRYISELSTILAQGRYNDSA</sequence>
<evidence type="ECO:0000256" key="8">
    <source>
        <dbReference type="SAM" id="MobiDB-lite"/>
    </source>
</evidence>
<dbReference type="PANTHER" id="PTHR20937">
    <property type="entry name" value="IP14615P"/>
    <property type="match status" value="1"/>
</dbReference>
<keyword evidence="1" id="KW-0217">Developmental protein</keyword>
<dbReference type="SUPFAM" id="SSF47459">
    <property type="entry name" value="HLH, helix-loop-helix DNA-binding domain"/>
    <property type="match status" value="1"/>
</dbReference>
<feature type="region of interest" description="Disordered" evidence="8">
    <location>
        <begin position="85"/>
        <end position="111"/>
    </location>
</feature>
<evidence type="ECO:0000256" key="4">
    <source>
        <dbReference type="ARBA" id="ARBA00023125"/>
    </source>
</evidence>
<dbReference type="STRING" id="137246.A0A401SCV8"/>
<dbReference type="GO" id="GO:0000981">
    <property type="term" value="F:DNA-binding transcription factor activity, RNA polymerase II-specific"/>
    <property type="evidence" value="ECO:0007669"/>
    <property type="project" value="TreeGrafter"/>
</dbReference>
<keyword evidence="6" id="KW-0539">Nucleus</keyword>
<protein>
    <recommendedName>
        <fullName evidence="7">Mesogenin-1</fullName>
    </recommendedName>
</protein>
<dbReference type="GO" id="GO:0000978">
    <property type="term" value="F:RNA polymerase II cis-regulatory region sequence-specific DNA binding"/>
    <property type="evidence" value="ECO:0007669"/>
    <property type="project" value="TreeGrafter"/>
</dbReference>
<evidence type="ECO:0000256" key="1">
    <source>
        <dbReference type="ARBA" id="ARBA00022473"/>
    </source>
</evidence>
<dbReference type="GO" id="GO:0030154">
    <property type="term" value="P:cell differentiation"/>
    <property type="evidence" value="ECO:0007669"/>
    <property type="project" value="UniProtKB-KW"/>
</dbReference>
<dbReference type="OrthoDB" id="10063280at2759"/>
<organism evidence="10 11">
    <name type="scientific">Chiloscyllium punctatum</name>
    <name type="common">Brownbanded bambooshark</name>
    <name type="synonym">Hemiscyllium punctatum</name>
    <dbReference type="NCBI Taxonomy" id="137246"/>
    <lineage>
        <taxon>Eukaryota</taxon>
        <taxon>Metazoa</taxon>
        <taxon>Chordata</taxon>
        <taxon>Craniata</taxon>
        <taxon>Vertebrata</taxon>
        <taxon>Chondrichthyes</taxon>
        <taxon>Elasmobranchii</taxon>
        <taxon>Galeomorphii</taxon>
        <taxon>Galeoidea</taxon>
        <taxon>Orectolobiformes</taxon>
        <taxon>Hemiscylliidae</taxon>
        <taxon>Chiloscyllium</taxon>
    </lineage>
</organism>
<name>A0A401SCV8_CHIPU</name>
<dbReference type="Gene3D" id="4.10.280.10">
    <property type="entry name" value="Helix-loop-helix DNA-binding domain"/>
    <property type="match status" value="1"/>
</dbReference>
<evidence type="ECO:0000313" key="11">
    <source>
        <dbReference type="Proteomes" id="UP000287033"/>
    </source>
</evidence>
<evidence type="ECO:0000256" key="5">
    <source>
        <dbReference type="ARBA" id="ARBA00023163"/>
    </source>
</evidence>
<dbReference type="GO" id="GO:0046983">
    <property type="term" value="F:protein dimerization activity"/>
    <property type="evidence" value="ECO:0007669"/>
    <property type="project" value="InterPro"/>
</dbReference>
<dbReference type="Proteomes" id="UP000287033">
    <property type="component" value="Unassembled WGS sequence"/>
</dbReference>
<keyword evidence="4" id="KW-0238">DNA-binding</keyword>
<dbReference type="InterPro" id="IPR040259">
    <property type="entry name" value="Mesogenin/MesP"/>
</dbReference>
<gene>
    <name evidence="10" type="ORF">chiPu_0006611</name>
</gene>
<dbReference type="InterPro" id="IPR011598">
    <property type="entry name" value="bHLH_dom"/>
</dbReference>
<keyword evidence="3" id="KW-0805">Transcription regulation</keyword>
<dbReference type="PANTHER" id="PTHR20937:SF4">
    <property type="entry name" value="MESOGENIN-1"/>
    <property type="match status" value="1"/>
</dbReference>
<evidence type="ECO:0000256" key="3">
    <source>
        <dbReference type="ARBA" id="ARBA00023015"/>
    </source>
</evidence>
<dbReference type="GO" id="GO:0005634">
    <property type="term" value="C:nucleus"/>
    <property type="evidence" value="ECO:0007669"/>
    <property type="project" value="TreeGrafter"/>
</dbReference>
<keyword evidence="5" id="KW-0804">Transcription</keyword>
<dbReference type="GO" id="GO:0001707">
    <property type="term" value="P:mesoderm formation"/>
    <property type="evidence" value="ECO:0007669"/>
    <property type="project" value="TreeGrafter"/>
</dbReference>
<feature type="domain" description="BHLH" evidence="9">
    <location>
        <begin position="103"/>
        <end position="157"/>
    </location>
</feature>
<proteinExistence type="predicted"/>
<dbReference type="PROSITE" id="PS50888">
    <property type="entry name" value="BHLH"/>
    <property type="match status" value="1"/>
</dbReference>
<keyword evidence="11" id="KW-1185">Reference proteome</keyword>
<dbReference type="SMART" id="SM00353">
    <property type="entry name" value="HLH"/>
    <property type="match status" value="1"/>
</dbReference>
<accession>A0A401SCV8</accession>
<evidence type="ECO:0000313" key="10">
    <source>
        <dbReference type="EMBL" id="GCC28183.1"/>
    </source>
</evidence>
<evidence type="ECO:0000256" key="7">
    <source>
        <dbReference type="ARBA" id="ARBA00039844"/>
    </source>
</evidence>
<dbReference type="EMBL" id="BEZZ01000194">
    <property type="protein sequence ID" value="GCC28183.1"/>
    <property type="molecule type" value="Genomic_DNA"/>
</dbReference>
<dbReference type="AlphaFoldDB" id="A0A401SCV8"/>
<dbReference type="InterPro" id="IPR036638">
    <property type="entry name" value="HLH_DNA-bd_sf"/>
</dbReference>
<dbReference type="Pfam" id="PF00010">
    <property type="entry name" value="HLH"/>
    <property type="match status" value="1"/>
</dbReference>
<dbReference type="OMA" id="SSYMART"/>
<evidence type="ECO:0000256" key="2">
    <source>
        <dbReference type="ARBA" id="ARBA00022782"/>
    </source>
</evidence>
<evidence type="ECO:0000256" key="6">
    <source>
        <dbReference type="ARBA" id="ARBA00023242"/>
    </source>
</evidence>
<comment type="caution">
    <text evidence="10">The sequence shown here is derived from an EMBL/GenBank/DDBJ whole genome shotgun (WGS) entry which is preliminary data.</text>
</comment>
<keyword evidence="2" id="KW-0221">Differentiation</keyword>
<evidence type="ECO:0000259" key="9">
    <source>
        <dbReference type="PROSITE" id="PS50888"/>
    </source>
</evidence>
<reference evidence="10 11" key="1">
    <citation type="journal article" date="2018" name="Nat. Ecol. Evol.">
        <title>Shark genomes provide insights into elasmobranch evolution and the origin of vertebrates.</title>
        <authorList>
            <person name="Hara Y"/>
            <person name="Yamaguchi K"/>
            <person name="Onimaru K"/>
            <person name="Kadota M"/>
            <person name="Koyanagi M"/>
            <person name="Keeley SD"/>
            <person name="Tatsumi K"/>
            <person name="Tanaka K"/>
            <person name="Motone F"/>
            <person name="Kageyama Y"/>
            <person name="Nozu R"/>
            <person name="Adachi N"/>
            <person name="Nishimura O"/>
            <person name="Nakagawa R"/>
            <person name="Tanegashima C"/>
            <person name="Kiyatake I"/>
            <person name="Matsumoto R"/>
            <person name="Murakumo K"/>
            <person name="Nishida K"/>
            <person name="Terakita A"/>
            <person name="Kuratani S"/>
            <person name="Sato K"/>
            <person name="Hyodo S Kuraku.S."/>
        </authorList>
    </citation>
    <scope>NUCLEOTIDE SEQUENCE [LARGE SCALE GENOMIC DNA]</scope>
</reference>